<evidence type="ECO:0000256" key="1">
    <source>
        <dbReference type="ARBA" id="ARBA00004613"/>
    </source>
</evidence>
<feature type="domain" description="TIL" evidence="8">
    <location>
        <begin position="30"/>
        <end position="90"/>
    </location>
</feature>
<comment type="similarity">
    <text evidence="2">Belongs to the serine protease inhibitor-like (TIL domain-containing) family.</text>
</comment>
<sequence length="90" mass="10069">MSRYIFTCILIATLLAVYVDARNNEENVRCGENEKPYICGSLCEPSCDAPHPNRIFCPRIECTWSLTGGCRCEQGYLRNNNGVCVPSSQC</sequence>
<dbReference type="EMBL" id="KZ288199">
    <property type="protein sequence ID" value="PBC33648.1"/>
    <property type="molecule type" value="Genomic_DNA"/>
</dbReference>
<keyword evidence="5" id="KW-0722">Serine protease inhibitor</keyword>
<dbReference type="SUPFAM" id="SSF57567">
    <property type="entry name" value="Serine protease inhibitors"/>
    <property type="match status" value="1"/>
</dbReference>
<protein>
    <submittedName>
        <fullName evidence="9">Chymotrypsin inhibitor</fullName>
    </submittedName>
</protein>
<evidence type="ECO:0000256" key="6">
    <source>
        <dbReference type="ARBA" id="ARBA00023157"/>
    </source>
</evidence>
<keyword evidence="4" id="KW-0646">Protease inhibitor</keyword>
<keyword evidence="3" id="KW-0964">Secreted</keyword>
<evidence type="ECO:0000259" key="8">
    <source>
        <dbReference type="Pfam" id="PF01826"/>
    </source>
</evidence>
<feature type="signal peptide" evidence="7">
    <location>
        <begin position="1"/>
        <end position="21"/>
    </location>
</feature>
<name>A0A2A3EPJ1_APICC</name>
<dbReference type="PANTHER" id="PTHR23259:SF82">
    <property type="entry name" value="SERINE PROTEASE INHIBITOR 1 PROTEIN"/>
    <property type="match status" value="1"/>
</dbReference>
<dbReference type="CDD" id="cd19941">
    <property type="entry name" value="TIL"/>
    <property type="match status" value="1"/>
</dbReference>
<dbReference type="Pfam" id="PF01826">
    <property type="entry name" value="TIL"/>
    <property type="match status" value="1"/>
</dbReference>
<evidence type="ECO:0000313" key="10">
    <source>
        <dbReference type="Proteomes" id="UP000242457"/>
    </source>
</evidence>
<organism evidence="9 10">
    <name type="scientific">Apis cerana cerana</name>
    <name type="common">Oriental honeybee</name>
    <dbReference type="NCBI Taxonomy" id="94128"/>
    <lineage>
        <taxon>Eukaryota</taxon>
        <taxon>Metazoa</taxon>
        <taxon>Ecdysozoa</taxon>
        <taxon>Arthropoda</taxon>
        <taxon>Hexapoda</taxon>
        <taxon>Insecta</taxon>
        <taxon>Pterygota</taxon>
        <taxon>Neoptera</taxon>
        <taxon>Endopterygota</taxon>
        <taxon>Hymenoptera</taxon>
        <taxon>Apocrita</taxon>
        <taxon>Aculeata</taxon>
        <taxon>Apoidea</taxon>
        <taxon>Anthophila</taxon>
        <taxon>Apidae</taxon>
        <taxon>Apis</taxon>
    </lineage>
</organism>
<keyword evidence="6" id="KW-1015">Disulfide bond</keyword>
<reference evidence="9 10" key="1">
    <citation type="submission" date="2014-07" db="EMBL/GenBank/DDBJ databases">
        <title>Genomic and transcriptomic analysis on Apis cerana provide comprehensive insights into honey bee biology.</title>
        <authorList>
            <person name="Diao Q."/>
            <person name="Sun L."/>
            <person name="Zheng H."/>
            <person name="Zheng H."/>
            <person name="Xu S."/>
            <person name="Wang S."/>
            <person name="Zeng Z."/>
            <person name="Hu F."/>
            <person name="Su S."/>
            <person name="Wu J."/>
        </authorList>
    </citation>
    <scope>NUCLEOTIDE SEQUENCE [LARGE SCALE GENOMIC DNA]</scope>
    <source>
        <tissue evidence="9">Pupae without intestine</tissue>
    </source>
</reference>
<dbReference type="InterPro" id="IPR002919">
    <property type="entry name" value="TIL_dom"/>
</dbReference>
<proteinExistence type="inferred from homology"/>
<evidence type="ECO:0000256" key="3">
    <source>
        <dbReference type="ARBA" id="ARBA00022525"/>
    </source>
</evidence>
<dbReference type="InterPro" id="IPR036084">
    <property type="entry name" value="Ser_inhib-like_sf"/>
</dbReference>
<evidence type="ECO:0000256" key="7">
    <source>
        <dbReference type="SAM" id="SignalP"/>
    </source>
</evidence>
<dbReference type="PANTHER" id="PTHR23259">
    <property type="entry name" value="RIDDLE"/>
    <property type="match status" value="1"/>
</dbReference>
<feature type="chain" id="PRO_5013285666" evidence="7">
    <location>
        <begin position="22"/>
        <end position="90"/>
    </location>
</feature>
<dbReference type="Proteomes" id="UP000242457">
    <property type="component" value="Unassembled WGS sequence"/>
</dbReference>
<evidence type="ECO:0000313" key="9">
    <source>
        <dbReference type="EMBL" id="PBC33648.1"/>
    </source>
</evidence>
<dbReference type="Gene3D" id="2.10.25.10">
    <property type="entry name" value="Laminin"/>
    <property type="match status" value="1"/>
</dbReference>
<comment type="subcellular location">
    <subcellularLocation>
        <location evidence="1">Secreted</location>
    </subcellularLocation>
</comment>
<dbReference type="AlphaFoldDB" id="A0A2A3EPJ1"/>
<evidence type="ECO:0000256" key="5">
    <source>
        <dbReference type="ARBA" id="ARBA00022900"/>
    </source>
</evidence>
<keyword evidence="7" id="KW-0732">Signal</keyword>
<evidence type="ECO:0000256" key="4">
    <source>
        <dbReference type="ARBA" id="ARBA00022690"/>
    </source>
</evidence>
<dbReference type="OrthoDB" id="6236007at2759"/>
<keyword evidence="10" id="KW-1185">Reference proteome</keyword>
<dbReference type="GO" id="GO:0005576">
    <property type="term" value="C:extracellular region"/>
    <property type="evidence" value="ECO:0007669"/>
    <property type="project" value="UniProtKB-SubCell"/>
</dbReference>
<accession>A0A2A3EPJ1</accession>
<dbReference type="InterPro" id="IPR051368">
    <property type="entry name" value="SerProtInhib-TIL_Domain"/>
</dbReference>
<evidence type="ECO:0000256" key="2">
    <source>
        <dbReference type="ARBA" id="ARBA00007611"/>
    </source>
</evidence>
<dbReference type="GO" id="GO:0004867">
    <property type="term" value="F:serine-type endopeptidase inhibitor activity"/>
    <property type="evidence" value="ECO:0007669"/>
    <property type="project" value="UniProtKB-KW"/>
</dbReference>
<gene>
    <name evidence="9" type="ORF">APICC_08085</name>
</gene>